<protein>
    <submittedName>
        <fullName evidence="2">DUF1129 family protein</fullName>
    </submittedName>
</protein>
<evidence type="ECO:0000256" key="1">
    <source>
        <dbReference type="SAM" id="Phobius"/>
    </source>
</evidence>
<evidence type="ECO:0000313" key="2">
    <source>
        <dbReference type="EMBL" id="QIL47741.1"/>
    </source>
</evidence>
<dbReference type="KEGG" id="vhy:G7082_03900"/>
<feature type="transmembrane region" description="Helical" evidence="1">
    <location>
        <begin position="120"/>
        <end position="140"/>
    </location>
</feature>
<dbReference type="InterPro" id="IPR009214">
    <property type="entry name" value="DUF1129"/>
</dbReference>
<dbReference type="SUPFAM" id="SSF158560">
    <property type="entry name" value="BH3980-like"/>
    <property type="match status" value="1"/>
</dbReference>
<organism evidence="2 3">
    <name type="scientific">Vagococcus hydrophili</name>
    <dbReference type="NCBI Taxonomy" id="2714947"/>
    <lineage>
        <taxon>Bacteria</taxon>
        <taxon>Bacillati</taxon>
        <taxon>Bacillota</taxon>
        <taxon>Bacilli</taxon>
        <taxon>Lactobacillales</taxon>
        <taxon>Enterococcaceae</taxon>
        <taxon>Vagococcus</taxon>
    </lineage>
</organism>
<keyword evidence="3" id="KW-1185">Reference proteome</keyword>
<feature type="transmembrane region" description="Helical" evidence="1">
    <location>
        <begin position="160"/>
        <end position="183"/>
    </location>
</feature>
<feature type="transmembrane region" description="Helical" evidence="1">
    <location>
        <begin position="96"/>
        <end position="114"/>
    </location>
</feature>
<dbReference type="Gene3D" id="1.10.1900.10">
    <property type="entry name" value="c-terminal domain of poly(a) binding protein"/>
    <property type="match status" value="1"/>
</dbReference>
<evidence type="ECO:0000313" key="3">
    <source>
        <dbReference type="Proteomes" id="UP000501747"/>
    </source>
</evidence>
<feature type="transmembrane region" description="Helical" evidence="1">
    <location>
        <begin position="215"/>
        <end position="235"/>
    </location>
</feature>
<name>A0A6G8ARP1_9ENTE</name>
<dbReference type="Proteomes" id="UP000501747">
    <property type="component" value="Chromosome"/>
</dbReference>
<keyword evidence="1" id="KW-0812">Transmembrane</keyword>
<keyword evidence="1" id="KW-1133">Transmembrane helix</keyword>
<reference evidence="2 3" key="1">
    <citation type="submission" date="2020-03" db="EMBL/GenBank/DDBJ databases">
        <title>Vagococcus sp. nov., isolated from beetles.</title>
        <authorList>
            <person name="Hyun D.-W."/>
            <person name="Bae J.-W."/>
        </authorList>
    </citation>
    <scope>NUCLEOTIDE SEQUENCE [LARGE SCALE GENOMIC DNA]</scope>
    <source>
        <strain evidence="2 3">HDW17B</strain>
    </source>
</reference>
<feature type="transmembrane region" description="Helical" evidence="1">
    <location>
        <begin position="247"/>
        <end position="266"/>
    </location>
</feature>
<dbReference type="AlphaFoldDB" id="A0A6G8ARP1"/>
<sequence>MTKEEKLIEKNNQLREQLTVENKEYYEKVLIYIRTKSLFHEELDTELILMELLQDILEAQENSESAESFFGKNPQPMLDKLLEQLPTVDSKKRIKLVLMVFGISSLFSLFSSLTRINPSINFLALLFNGLISLVFVKIIFSMMNQFTFKPNASKKKEYVIVFLISFLFFGLTFVSNYLGGFWLSIHVPSMTGLFLTWGGLVIYALWILLKKKKEYYYSILSLALLNFIPTVQHIPSVNGLLASNTNKTIFIVVIVVLIYGSMYINLRKMRKE</sequence>
<dbReference type="Pfam" id="PF06570">
    <property type="entry name" value="DUF1129"/>
    <property type="match status" value="1"/>
</dbReference>
<feature type="transmembrane region" description="Helical" evidence="1">
    <location>
        <begin position="189"/>
        <end position="208"/>
    </location>
</feature>
<accession>A0A6G8ARP1</accession>
<dbReference type="EMBL" id="CP049887">
    <property type="protein sequence ID" value="QIL47741.1"/>
    <property type="molecule type" value="Genomic_DNA"/>
</dbReference>
<proteinExistence type="predicted"/>
<keyword evidence="1" id="KW-0472">Membrane</keyword>
<dbReference type="RefSeq" id="WP_166033913.1">
    <property type="nucleotide sequence ID" value="NZ_CP049887.1"/>
</dbReference>
<gene>
    <name evidence="2" type="ORF">G7082_03900</name>
</gene>